<feature type="transmembrane region" description="Helical" evidence="9">
    <location>
        <begin position="21"/>
        <end position="45"/>
    </location>
</feature>
<protein>
    <recommendedName>
        <fullName evidence="10">G-protein coupled receptors family 1 profile domain-containing protein</fullName>
    </recommendedName>
</protein>
<dbReference type="PhylomeDB" id="A7SEZ3"/>
<dbReference type="HOGENOM" id="CLU_009579_8_1_1"/>
<dbReference type="Proteomes" id="UP000001593">
    <property type="component" value="Unassembled WGS sequence"/>
</dbReference>
<evidence type="ECO:0000256" key="3">
    <source>
        <dbReference type="ARBA" id="ARBA00022989"/>
    </source>
</evidence>
<dbReference type="EMBL" id="DS469640">
    <property type="protein sequence ID" value="EDO37743.1"/>
    <property type="molecule type" value="Genomic_DNA"/>
</dbReference>
<dbReference type="SUPFAM" id="SSF81321">
    <property type="entry name" value="Family A G protein-coupled receptor-like"/>
    <property type="match status" value="1"/>
</dbReference>
<dbReference type="PROSITE" id="PS00237">
    <property type="entry name" value="G_PROTEIN_RECEP_F1_1"/>
    <property type="match status" value="1"/>
</dbReference>
<dbReference type="FunFam" id="1.20.1070.10:FF:000291">
    <property type="entry name" value="Predicted protein"/>
    <property type="match status" value="1"/>
</dbReference>
<dbReference type="Gene3D" id="1.20.1070.10">
    <property type="entry name" value="Rhodopsin 7-helix transmembrane proteins"/>
    <property type="match status" value="1"/>
</dbReference>
<evidence type="ECO:0000256" key="8">
    <source>
        <dbReference type="RuleBase" id="RU000688"/>
    </source>
</evidence>
<dbReference type="KEGG" id="nve:5509265"/>
<comment type="subcellular location">
    <subcellularLocation>
        <location evidence="1">Membrane</location>
        <topology evidence="1">Multi-pass membrane protein</topology>
    </subcellularLocation>
</comment>
<keyword evidence="12" id="KW-1185">Reference proteome</keyword>
<dbReference type="Pfam" id="PF00001">
    <property type="entry name" value="7tm_1"/>
    <property type="match status" value="1"/>
</dbReference>
<comment type="similarity">
    <text evidence="8">Belongs to the G-protein coupled receptor 1 family.</text>
</comment>
<keyword evidence="3 9" id="KW-1133">Transmembrane helix</keyword>
<dbReference type="PROSITE" id="PS50262">
    <property type="entry name" value="G_PROTEIN_RECEP_F1_2"/>
    <property type="match status" value="1"/>
</dbReference>
<feature type="transmembrane region" description="Helical" evidence="9">
    <location>
        <begin position="247"/>
        <end position="270"/>
    </location>
</feature>
<evidence type="ECO:0000256" key="7">
    <source>
        <dbReference type="ARBA" id="ARBA00023224"/>
    </source>
</evidence>
<evidence type="ECO:0000313" key="12">
    <source>
        <dbReference type="Proteomes" id="UP000001593"/>
    </source>
</evidence>
<evidence type="ECO:0000313" key="11">
    <source>
        <dbReference type="EMBL" id="EDO37743.1"/>
    </source>
</evidence>
<proteinExistence type="inferred from homology"/>
<dbReference type="PANTHER" id="PTHR45695:SF9">
    <property type="entry name" value="LEUCOKININ RECEPTOR"/>
    <property type="match status" value="1"/>
</dbReference>
<keyword evidence="4 8" id="KW-0297">G-protein coupled receptor</keyword>
<dbReference type="GO" id="GO:0004930">
    <property type="term" value="F:G protein-coupled receptor activity"/>
    <property type="evidence" value="ECO:0000318"/>
    <property type="project" value="GO_Central"/>
</dbReference>
<dbReference type="OMA" id="FIIRELW"/>
<feature type="non-terminal residue" evidence="11">
    <location>
        <position position="276"/>
    </location>
</feature>
<gene>
    <name evidence="11" type="ORF">NEMVEDRAFT_v1g1668</name>
</gene>
<feature type="transmembrane region" description="Helical" evidence="9">
    <location>
        <begin position="105"/>
        <end position="125"/>
    </location>
</feature>
<dbReference type="InterPro" id="IPR000276">
    <property type="entry name" value="GPCR_Rhodpsn"/>
</dbReference>
<name>A7SEZ3_NEMVE</name>
<keyword evidence="6 8" id="KW-0675">Receptor</keyword>
<dbReference type="STRING" id="45351.A7SEZ3"/>
<feature type="domain" description="G-protein coupled receptors family 1 profile" evidence="10">
    <location>
        <begin position="2"/>
        <end position="267"/>
    </location>
</feature>
<dbReference type="eggNOG" id="KOG4219">
    <property type="taxonomic scope" value="Eukaryota"/>
</dbReference>
<accession>A7SEZ3</accession>
<dbReference type="GO" id="GO:0007186">
    <property type="term" value="P:G protein-coupled receptor signaling pathway"/>
    <property type="evidence" value="ECO:0000318"/>
    <property type="project" value="GO_Central"/>
</dbReference>
<organism evidence="11 12">
    <name type="scientific">Nematostella vectensis</name>
    <name type="common">Starlet sea anemone</name>
    <dbReference type="NCBI Taxonomy" id="45351"/>
    <lineage>
        <taxon>Eukaryota</taxon>
        <taxon>Metazoa</taxon>
        <taxon>Cnidaria</taxon>
        <taxon>Anthozoa</taxon>
        <taxon>Hexacorallia</taxon>
        <taxon>Actiniaria</taxon>
        <taxon>Edwardsiidae</taxon>
        <taxon>Nematostella</taxon>
    </lineage>
</organism>
<feature type="transmembrane region" description="Helical" evidence="9">
    <location>
        <begin position="65"/>
        <end position="84"/>
    </location>
</feature>
<dbReference type="PANTHER" id="PTHR45695">
    <property type="entry name" value="LEUCOKININ RECEPTOR-RELATED"/>
    <property type="match status" value="1"/>
</dbReference>
<evidence type="ECO:0000256" key="4">
    <source>
        <dbReference type="ARBA" id="ARBA00023040"/>
    </source>
</evidence>
<dbReference type="CDD" id="cd00637">
    <property type="entry name" value="7tm_classA_rhodopsin-like"/>
    <property type="match status" value="1"/>
</dbReference>
<evidence type="ECO:0000256" key="5">
    <source>
        <dbReference type="ARBA" id="ARBA00023136"/>
    </source>
</evidence>
<dbReference type="InParanoid" id="A7SEZ3"/>
<keyword evidence="2 8" id="KW-0812">Transmembrane</keyword>
<feature type="transmembrane region" description="Helical" evidence="9">
    <location>
        <begin position="209"/>
        <end position="227"/>
    </location>
</feature>
<dbReference type="InterPro" id="IPR017452">
    <property type="entry name" value="GPCR_Rhodpsn_7TM"/>
</dbReference>
<keyword evidence="5 9" id="KW-0472">Membrane</keyword>
<feature type="non-terminal residue" evidence="11">
    <location>
        <position position="1"/>
    </location>
</feature>
<evidence type="ECO:0000259" key="10">
    <source>
        <dbReference type="PROSITE" id="PS50262"/>
    </source>
</evidence>
<reference evidence="11 12" key="1">
    <citation type="journal article" date="2007" name="Science">
        <title>Sea anemone genome reveals ancestral eumetazoan gene repertoire and genomic organization.</title>
        <authorList>
            <person name="Putnam N.H."/>
            <person name="Srivastava M."/>
            <person name="Hellsten U."/>
            <person name="Dirks B."/>
            <person name="Chapman J."/>
            <person name="Salamov A."/>
            <person name="Terry A."/>
            <person name="Shapiro H."/>
            <person name="Lindquist E."/>
            <person name="Kapitonov V.V."/>
            <person name="Jurka J."/>
            <person name="Genikhovich G."/>
            <person name="Grigoriev I.V."/>
            <person name="Lucas S.M."/>
            <person name="Steele R.E."/>
            <person name="Finnerty J.R."/>
            <person name="Technau U."/>
            <person name="Martindale M.Q."/>
            <person name="Rokhsar D.S."/>
        </authorList>
    </citation>
    <scope>NUCLEOTIDE SEQUENCE [LARGE SCALE GENOMIC DNA]</scope>
    <source>
        <strain evidence="12">CH2 X CH6</strain>
    </source>
</reference>
<keyword evidence="7 8" id="KW-0807">Transducer</keyword>
<evidence type="ECO:0000256" key="6">
    <source>
        <dbReference type="ARBA" id="ARBA00023170"/>
    </source>
</evidence>
<evidence type="ECO:0000256" key="1">
    <source>
        <dbReference type="ARBA" id="ARBA00004141"/>
    </source>
</evidence>
<dbReference type="AlphaFoldDB" id="A7SEZ3"/>
<evidence type="ECO:0000256" key="2">
    <source>
        <dbReference type="ARBA" id="ARBA00022692"/>
    </source>
</evidence>
<dbReference type="GO" id="GO:0005886">
    <property type="term" value="C:plasma membrane"/>
    <property type="evidence" value="ECO:0000318"/>
    <property type="project" value="GO_Central"/>
</dbReference>
<dbReference type="PRINTS" id="PR00237">
    <property type="entry name" value="GPCRRHODOPSN"/>
</dbReference>
<evidence type="ECO:0000256" key="9">
    <source>
        <dbReference type="SAM" id="Phobius"/>
    </source>
</evidence>
<feature type="transmembrane region" description="Helical" evidence="9">
    <location>
        <begin position="157"/>
        <end position="179"/>
    </location>
</feature>
<sequence>TGNAFVIWFARRSTRTKYTAFNYFLISMATADILDVISSTPIHWIFLFFGVEWVGGVMGEISCKVVYFLVNLSVYASVLTLVTITTDRYFAIRHVMYIPLSRRRMILVLSGIWALAGLFAAVQLYKFNVYYIRGRYYCYSSWNIDTKREIIFVKYEMVLTVAMSYGFPLVVMVIMYAFIIRELWKRLDIFAHDQNSSLERRIQRQNRPLVKMFVTLVTVFAICWFPVHVNHLLIAFDYQQYLCLPNVVPLTFYLLAHANAAINPFMYIIFIENFRN</sequence>